<organism evidence="1 2">
    <name type="scientific">Streptomyces hundungensis</name>
    <dbReference type="NCBI Taxonomy" id="1077946"/>
    <lineage>
        <taxon>Bacteria</taxon>
        <taxon>Bacillati</taxon>
        <taxon>Actinomycetota</taxon>
        <taxon>Actinomycetes</taxon>
        <taxon>Kitasatosporales</taxon>
        <taxon>Streptomycetaceae</taxon>
        <taxon>Streptomyces</taxon>
    </lineage>
</organism>
<dbReference type="KEGG" id="shun:DWB77_05759"/>
<accession>A0A387HLJ7</accession>
<reference evidence="1 2" key="1">
    <citation type="submission" date="2018-10" db="EMBL/GenBank/DDBJ databases">
        <title>Relationship between Morphology and Antimicrobial Activity in Streptomyces.</title>
        <authorList>
            <person name="Kang H.J."/>
            <person name="Kim S.B."/>
        </authorList>
    </citation>
    <scope>NUCLEOTIDE SEQUENCE [LARGE SCALE GENOMIC DNA]</scope>
    <source>
        <strain evidence="1 2">BH38</strain>
    </source>
</reference>
<dbReference type="RefSeq" id="WP_120724421.1">
    <property type="nucleotide sequence ID" value="NZ_CP032698.1"/>
</dbReference>
<dbReference type="Proteomes" id="UP000271554">
    <property type="component" value="Chromosome"/>
</dbReference>
<dbReference type="AlphaFoldDB" id="A0A387HLJ7"/>
<proteinExistence type="predicted"/>
<evidence type="ECO:0000313" key="2">
    <source>
        <dbReference type="Proteomes" id="UP000271554"/>
    </source>
</evidence>
<evidence type="ECO:0000313" key="1">
    <source>
        <dbReference type="EMBL" id="AYG83561.1"/>
    </source>
</evidence>
<gene>
    <name evidence="1" type="ORF">DWB77_05759</name>
</gene>
<keyword evidence="2" id="KW-1185">Reference proteome</keyword>
<protein>
    <submittedName>
        <fullName evidence="1">Uncharacterized protein</fullName>
    </submittedName>
</protein>
<sequence>MSVPASQSPTPTSRRRRRRRTRIVGGAMLLILATTACSSLGRTAVGTISYTIGPETSVKLTSPKVRGCHRLPPAGTTEVYNNTLVDMVMYRTPDCTGKDTTYLGSRLANNTAPRAAPWRSYSFVH</sequence>
<dbReference type="OrthoDB" id="4301920at2"/>
<dbReference type="EMBL" id="CP032698">
    <property type="protein sequence ID" value="AYG83561.1"/>
    <property type="molecule type" value="Genomic_DNA"/>
</dbReference>
<name>A0A387HLJ7_9ACTN</name>